<sequence>MIDDAHRKLLHFGQKLREQRKSKGLTIEQLANIADLERIAVSRIELGKTNPKLMTILALAEALEISPKEFF</sequence>
<dbReference type="STRING" id="1792845.BC343_15095"/>
<dbReference type="PROSITE" id="PS50943">
    <property type="entry name" value="HTH_CROC1"/>
    <property type="match status" value="1"/>
</dbReference>
<proteinExistence type="predicted"/>
<evidence type="ECO:0000313" key="3">
    <source>
        <dbReference type="EMBL" id="OOQ57421.1"/>
    </source>
</evidence>
<dbReference type="EMBL" id="MBTF01000036">
    <property type="protein sequence ID" value="OOQ57421.1"/>
    <property type="molecule type" value="Genomic_DNA"/>
</dbReference>
<dbReference type="GO" id="GO:0003700">
    <property type="term" value="F:DNA-binding transcription factor activity"/>
    <property type="evidence" value="ECO:0007669"/>
    <property type="project" value="TreeGrafter"/>
</dbReference>
<dbReference type="CDD" id="cd00093">
    <property type="entry name" value="HTH_XRE"/>
    <property type="match status" value="1"/>
</dbReference>
<dbReference type="Pfam" id="PF01381">
    <property type="entry name" value="HTH_3"/>
    <property type="match status" value="1"/>
</dbReference>
<dbReference type="Gene3D" id="1.10.260.40">
    <property type="entry name" value="lambda repressor-like DNA-binding domains"/>
    <property type="match status" value="1"/>
</dbReference>
<dbReference type="GO" id="GO:0005829">
    <property type="term" value="C:cytosol"/>
    <property type="evidence" value="ECO:0007669"/>
    <property type="project" value="TreeGrafter"/>
</dbReference>
<organism evidence="3 4">
    <name type="scientific">Mucilaginibacter pedocola</name>
    <dbReference type="NCBI Taxonomy" id="1792845"/>
    <lineage>
        <taxon>Bacteria</taxon>
        <taxon>Pseudomonadati</taxon>
        <taxon>Bacteroidota</taxon>
        <taxon>Sphingobacteriia</taxon>
        <taxon>Sphingobacteriales</taxon>
        <taxon>Sphingobacteriaceae</taxon>
        <taxon>Mucilaginibacter</taxon>
    </lineage>
</organism>
<dbReference type="PANTHER" id="PTHR46797:SF1">
    <property type="entry name" value="METHYLPHOSPHONATE SYNTHASE"/>
    <property type="match status" value="1"/>
</dbReference>
<gene>
    <name evidence="3" type="ORF">BC343_15095</name>
</gene>
<evidence type="ECO:0000259" key="2">
    <source>
        <dbReference type="PROSITE" id="PS50943"/>
    </source>
</evidence>
<dbReference type="OrthoDB" id="680346at2"/>
<protein>
    <recommendedName>
        <fullName evidence="2">HTH cro/C1-type domain-containing protein</fullName>
    </recommendedName>
</protein>
<dbReference type="PANTHER" id="PTHR46797">
    <property type="entry name" value="HTH-TYPE TRANSCRIPTIONAL REGULATOR"/>
    <property type="match status" value="1"/>
</dbReference>
<reference evidence="3 4" key="1">
    <citation type="submission" date="2016-07" db="EMBL/GenBank/DDBJ databases">
        <title>Genomic analysis of zinc-resistant bacterium Mucilaginibacter pedocola TBZ30.</title>
        <authorList>
            <person name="Huang J."/>
            <person name="Tang J."/>
        </authorList>
    </citation>
    <scope>NUCLEOTIDE SEQUENCE [LARGE SCALE GENOMIC DNA]</scope>
    <source>
        <strain evidence="3 4">TBZ30</strain>
    </source>
</reference>
<feature type="domain" description="HTH cro/C1-type" evidence="2">
    <location>
        <begin position="16"/>
        <end position="70"/>
    </location>
</feature>
<keyword evidence="1" id="KW-0238">DNA-binding</keyword>
<dbReference type="InterPro" id="IPR001387">
    <property type="entry name" value="Cro/C1-type_HTH"/>
</dbReference>
<dbReference type="SUPFAM" id="SSF47413">
    <property type="entry name" value="lambda repressor-like DNA-binding domains"/>
    <property type="match status" value="1"/>
</dbReference>
<dbReference type="InterPro" id="IPR010982">
    <property type="entry name" value="Lambda_DNA-bd_dom_sf"/>
</dbReference>
<accession>A0A1S9P8Z0</accession>
<evidence type="ECO:0000313" key="4">
    <source>
        <dbReference type="Proteomes" id="UP000189739"/>
    </source>
</evidence>
<dbReference type="AlphaFoldDB" id="A0A1S9P8Z0"/>
<evidence type="ECO:0000256" key="1">
    <source>
        <dbReference type="ARBA" id="ARBA00023125"/>
    </source>
</evidence>
<dbReference type="GO" id="GO:0003677">
    <property type="term" value="F:DNA binding"/>
    <property type="evidence" value="ECO:0007669"/>
    <property type="project" value="UniProtKB-KW"/>
</dbReference>
<dbReference type="Proteomes" id="UP000189739">
    <property type="component" value="Unassembled WGS sequence"/>
</dbReference>
<dbReference type="SMART" id="SM00530">
    <property type="entry name" value="HTH_XRE"/>
    <property type="match status" value="1"/>
</dbReference>
<keyword evidence="4" id="KW-1185">Reference proteome</keyword>
<dbReference type="InterPro" id="IPR050807">
    <property type="entry name" value="TransReg_Diox_bact_type"/>
</dbReference>
<comment type="caution">
    <text evidence="3">The sequence shown here is derived from an EMBL/GenBank/DDBJ whole genome shotgun (WGS) entry which is preliminary data.</text>
</comment>
<name>A0A1S9P8Z0_9SPHI</name>